<name>A0A6C0IKF3_9ZZZZ</name>
<evidence type="ECO:0000256" key="1">
    <source>
        <dbReference type="SAM" id="Phobius"/>
    </source>
</evidence>
<evidence type="ECO:0000313" key="3">
    <source>
        <dbReference type="EMBL" id="QHT93711.1"/>
    </source>
</evidence>
<evidence type="ECO:0000259" key="2">
    <source>
        <dbReference type="Pfam" id="PF19658"/>
    </source>
</evidence>
<dbReference type="InterPro" id="IPR046159">
    <property type="entry name" value="DUF6161"/>
</dbReference>
<keyword evidence="1" id="KW-1133">Transmembrane helix</keyword>
<feature type="transmembrane region" description="Helical" evidence="1">
    <location>
        <begin position="125"/>
        <end position="141"/>
    </location>
</feature>
<reference evidence="3" key="1">
    <citation type="journal article" date="2020" name="Nature">
        <title>Giant virus diversity and host interactions through global metagenomics.</title>
        <authorList>
            <person name="Schulz F."/>
            <person name="Roux S."/>
            <person name="Paez-Espino D."/>
            <person name="Jungbluth S."/>
            <person name="Walsh D.A."/>
            <person name="Denef V.J."/>
            <person name="McMahon K.D."/>
            <person name="Konstantinidis K.T."/>
            <person name="Eloe-Fadrosh E.A."/>
            <person name="Kyrpides N.C."/>
            <person name="Woyke T."/>
        </authorList>
    </citation>
    <scope>NUCLEOTIDE SEQUENCE</scope>
    <source>
        <strain evidence="3">GVMAG-M-3300024258-14</strain>
    </source>
</reference>
<dbReference type="EMBL" id="MN740210">
    <property type="protein sequence ID" value="QHT93711.1"/>
    <property type="molecule type" value="Genomic_DNA"/>
</dbReference>
<accession>A0A6C0IKF3</accession>
<protein>
    <recommendedName>
        <fullName evidence="2">DUF6161 domain-containing protein</fullName>
    </recommendedName>
</protein>
<feature type="transmembrane region" description="Helical" evidence="1">
    <location>
        <begin position="153"/>
        <end position="169"/>
    </location>
</feature>
<dbReference type="AlphaFoldDB" id="A0A6C0IKF3"/>
<proteinExistence type="predicted"/>
<dbReference type="Pfam" id="PF19658">
    <property type="entry name" value="DUF6161"/>
    <property type="match status" value="1"/>
</dbReference>
<sequence>MSSQSIQPLIERLNSLNTQLDSEITKISNQEIDDSEKSITVFNQIKTEQEEIYNLVKSINENLYAKFVSAKTLNDHQNNLASKLDDYKKDIETDIDNLEDETNHKTRLAKINKYYGDKYQAHSQLIKLIILILIPIIILAFLKNKGFLPEDAFNALMLVVSIIGGILFFKKYKDVVSRDNMNYQEYDWGFRQDLAPNGDDTEDSS</sequence>
<feature type="domain" description="DUF6161" evidence="2">
    <location>
        <begin position="35"/>
        <end position="141"/>
    </location>
</feature>
<keyword evidence="1" id="KW-0472">Membrane</keyword>
<keyword evidence="1" id="KW-0812">Transmembrane</keyword>
<organism evidence="3">
    <name type="scientific">viral metagenome</name>
    <dbReference type="NCBI Taxonomy" id="1070528"/>
    <lineage>
        <taxon>unclassified sequences</taxon>
        <taxon>metagenomes</taxon>
        <taxon>organismal metagenomes</taxon>
    </lineage>
</organism>